<keyword evidence="3" id="KW-0238">DNA-binding</keyword>
<gene>
    <name evidence="6" type="ORF">NQ491_05440</name>
</gene>
<dbReference type="PROSITE" id="PS50931">
    <property type="entry name" value="HTH_LYSR"/>
    <property type="match status" value="1"/>
</dbReference>
<dbReference type="Proteomes" id="UP001059295">
    <property type="component" value="Chromosome"/>
</dbReference>
<evidence type="ECO:0000313" key="7">
    <source>
        <dbReference type="Proteomes" id="UP001059295"/>
    </source>
</evidence>
<dbReference type="RefSeq" id="WP_019246594.1">
    <property type="nucleotide sequence ID" value="NZ_CAPH01000017.1"/>
</dbReference>
<dbReference type="InterPro" id="IPR000847">
    <property type="entry name" value="LysR_HTH_N"/>
</dbReference>
<keyword evidence="7" id="KW-1185">Reference proteome</keyword>
<dbReference type="Gene3D" id="3.40.190.10">
    <property type="entry name" value="Periplasmic binding protein-like II"/>
    <property type="match status" value="2"/>
</dbReference>
<evidence type="ECO:0000259" key="5">
    <source>
        <dbReference type="PROSITE" id="PS50931"/>
    </source>
</evidence>
<dbReference type="Gene3D" id="1.10.10.10">
    <property type="entry name" value="Winged helix-like DNA-binding domain superfamily/Winged helix DNA-binding domain"/>
    <property type="match status" value="1"/>
</dbReference>
<keyword evidence="4" id="KW-0804">Transcription</keyword>
<reference evidence="6" key="1">
    <citation type="journal article" date="2022" name="Cell">
        <title>Design, construction, and in vivo augmentation of a complex gut microbiome.</title>
        <authorList>
            <person name="Cheng A.G."/>
            <person name="Ho P.Y."/>
            <person name="Aranda-Diaz A."/>
            <person name="Jain S."/>
            <person name="Yu F.B."/>
            <person name="Meng X."/>
            <person name="Wang M."/>
            <person name="Iakiviak M."/>
            <person name="Nagashima K."/>
            <person name="Zhao A."/>
            <person name="Murugkar P."/>
            <person name="Patil A."/>
            <person name="Atabakhsh K."/>
            <person name="Weakley A."/>
            <person name="Yan J."/>
            <person name="Brumbaugh A.R."/>
            <person name="Higginbottom S."/>
            <person name="Dimas A."/>
            <person name="Shiver A.L."/>
            <person name="Deutschbauer A."/>
            <person name="Neff N."/>
            <person name="Sonnenburg J.L."/>
            <person name="Huang K.C."/>
            <person name="Fischbach M.A."/>
        </authorList>
    </citation>
    <scope>NUCLEOTIDE SEQUENCE</scope>
    <source>
        <strain evidence="6">AP11</strain>
    </source>
</reference>
<proteinExistence type="inferred from homology"/>
<dbReference type="Pfam" id="PF03466">
    <property type="entry name" value="LysR_substrate"/>
    <property type="match status" value="1"/>
</dbReference>
<feature type="domain" description="HTH lysR-type" evidence="5">
    <location>
        <begin position="1"/>
        <end position="58"/>
    </location>
</feature>
<dbReference type="InterPro" id="IPR036388">
    <property type="entry name" value="WH-like_DNA-bd_sf"/>
</dbReference>
<dbReference type="EMBL" id="CP102294">
    <property type="protein sequence ID" value="UWN58217.1"/>
    <property type="molecule type" value="Genomic_DNA"/>
</dbReference>
<evidence type="ECO:0000256" key="4">
    <source>
        <dbReference type="ARBA" id="ARBA00023163"/>
    </source>
</evidence>
<dbReference type="InterPro" id="IPR050950">
    <property type="entry name" value="HTH-type_LysR_regulators"/>
</dbReference>
<comment type="similarity">
    <text evidence="1">Belongs to the LysR transcriptional regulatory family.</text>
</comment>
<evidence type="ECO:0000256" key="2">
    <source>
        <dbReference type="ARBA" id="ARBA00023015"/>
    </source>
</evidence>
<sequence length="301" mass="33636">MTIVQLEYLLAVANCGSFSLASEKCFVTQPSLSMQIKNLEEELGVVLLDRSRKPVIATDAGEVVIRQAREAIKSFKMVRESVADLRGEISGVLRLGVIPTIAPYLLHRFVPGFARDYPNVELQIRELMTADIIRALGRDMLDAAILAGGTSPDGIQEEELFNDRFYAYVSTGHPLFERSNIRIEDIDVRRLLLLSEGNCLRDQVLELCQAQKGVQRQYSFESGSLETLIRIVDNSSNMMTIVPEMVADFIDESHKPQLKTLAKGATSRKITIAVRRTYVKRSLVAALKESILAACRPDRHV</sequence>
<dbReference type="InterPro" id="IPR036390">
    <property type="entry name" value="WH_DNA-bd_sf"/>
</dbReference>
<name>A0ABY5V4H7_9BACT</name>
<dbReference type="CDD" id="cd08411">
    <property type="entry name" value="PBP2_OxyR"/>
    <property type="match status" value="1"/>
</dbReference>
<dbReference type="Pfam" id="PF00126">
    <property type="entry name" value="HTH_1"/>
    <property type="match status" value="1"/>
</dbReference>
<evidence type="ECO:0000313" key="6">
    <source>
        <dbReference type="EMBL" id="UWN58217.1"/>
    </source>
</evidence>
<dbReference type="GeneID" id="82891156"/>
<dbReference type="SUPFAM" id="SSF53850">
    <property type="entry name" value="Periplasmic binding protein-like II"/>
    <property type="match status" value="1"/>
</dbReference>
<keyword evidence="2" id="KW-0805">Transcription regulation</keyword>
<dbReference type="PRINTS" id="PR00039">
    <property type="entry name" value="HTHLYSR"/>
</dbReference>
<protein>
    <submittedName>
        <fullName evidence="6">LysR substrate-binding domain-containing protein</fullName>
    </submittedName>
</protein>
<organism evidence="6 7">
    <name type="scientific">Alistipes ihumii AP11</name>
    <dbReference type="NCBI Taxonomy" id="1211813"/>
    <lineage>
        <taxon>Bacteria</taxon>
        <taxon>Pseudomonadati</taxon>
        <taxon>Bacteroidota</taxon>
        <taxon>Bacteroidia</taxon>
        <taxon>Bacteroidales</taxon>
        <taxon>Rikenellaceae</taxon>
        <taxon>Alistipes</taxon>
    </lineage>
</organism>
<dbReference type="PANTHER" id="PTHR30419:SF29">
    <property type="entry name" value="LYSR-FAMILY TRANSCRIPTIONAL REGULATOR"/>
    <property type="match status" value="1"/>
</dbReference>
<evidence type="ECO:0000256" key="3">
    <source>
        <dbReference type="ARBA" id="ARBA00023125"/>
    </source>
</evidence>
<dbReference type="SUPFAM" id="SSF46785">
    <property type="entry name" value="Winged helix' DNA-binding domain"/>
    <property type="match status" value="1"/>
</dbReference>
<accession>A0ABY5V4H7</accession>
<dbReference type="InterPro" id="IPR005119">
    <property type="entry name" value="LysR_subst-bd"/>
</dbReference>
<evidence type="ECO:0000256" key="1">
    <source>
        <dbReference type="ARBA" id="ARBA00009437"/>
    </source>
</evidence>
<dbReference type="PANTHER" id="PTHR30419">
    <property type="entry name" value="HTH-TYPE TRANSCRIPTIONAL REGULATOR YBHD"/>
    <property type="match status" value="1"/>
</dbReference>